<feature type="domain" description="HTH cro/C1-type" evidence="1">
    <location>
        <begin position="28"/>
        <end position="82"/>
    </location>
</feature>
<dbReference type="InterPro" id="IPR001387">
    <property type="entry name" value="Cro/C1-type_HTH"/>
</dbReference>
<dbReference type="SMART" id="SM00530">
    <property type="entry name" value="HTH_XRE"/>
    <property type="match status" value="1"/>
</dbReference>
<sequence length="120" mass="13591">MDPRAAQCENVNMAPVKKPLRQLDRTFLKEWREVAGLDQETAAARLQVSRTLLSKIEGAKSPYSQRILEAAAEIYKSTPAQLIAVNPKANNSFWPLFNQAEKLEGKDRERVREILVASLR</sequence>
<protein>
    <submittedName>
        <fullName evidence="2">Helix-turn-helix transcriptional regulator</fullName>
    </submittedName>
</protein>
<dbReference type="AlphaFoldDB" id="A0AAU8CYS4"/>
<dbReference type="SUPFAM" id="SSF47413">
    <property type="entry name" value="lambda repressor-like DNA-binding domains"/>
    <property type="match status" value="1"/>
</dbReference>
<evidence type="ECO:0000313" key="2">
    <source>
        <dbReference type="EMBL" id="XCG51136.1"/>
    </source>
</evidence>
<dbReference type="Pfam" id="PF13560">
    <property type="entry name" value="HTH_31"/>
    <property type="match status" value="1"/>
</dbReference>
<organism evidence="2">
    <name type="scientific">Mesorhizobium sp. WSM2240</name>
    <dbReference type="NCBI Taxonomy" id="3228851"/>
    <lineage>
        <taxon>Bacteria</taxon>
        <taxon>Pseudomonadati</taxon>
        <taxon>Pseudomonadota</taxon>
        <taxon>Alphaproteobacteria</taxon>
        <taxon>Hyphomicrobiales</taxon>
        <taxon>Phyllobacteriaceae</taxon>
        <taxon>Mesorhizobium</taxon>
    </lineage>
</organism>
<dbReference type="GO" id="GO:0003677">
    <property type="term" value="F:DNA binding"/>
    <property type="evidence" value="ECO:0007669"/>
    <property type="project" value="InterPro"/>
</dbReference>
<dbReference type="RefSeq" id="WP_353641353.1">
    <property type="nucleotide sequence ID" value="NZ_CP159253.1"/>
</dbReference>
<dbReference type="CDD" id="cd00093">
    <property type="entry name" value="HTH_XRE"/>
    <property type="match status" value="1"/>
</dbReference>
<reference evidence="2" key="1">
    <citation type="submission" date="2024-06" db="EMBL/GenBank/DDBJ databases">
        <title>Mesorhizobium karijinii sp. nov., a symbiont of the iconic Swainsona formosa from arid Australia.</title>
        <authorList>
            <person name="Hill Y.J."/>
            <person name="Watkin E.L.J."/>
            <person name="O'Hara G.W."/>
            <person name="Terpolilli J."/>
            <person name="Tye M.L."/>
            <person name="Kohlmeier M.G."/>
        </authorList>
    </citation>
    <scope>NUCLEOTIDE SEQUENCE</scope>
    <source>
        <strain evidence="2">WSM2240</strain>
    </source>
</reference>
<dbReference type="InterPro" id="IPR010982">
    <property type="entry name" value="Lambda_DNA-bd_dom_sf"/>
</dbReference>
<dbReference type="EMBL" id="CP159253">
    <property type="protein sequence ID" value="XCG51136.1"/>
    <property type="molecule type" value="Genomic_DNA"/>
</dbReference>
<proteinExistence type="predicted"/>
<evidence type="ECO:0000259" key="1">
    <source>
        <dbReference type="PROSITE" id="PS50943"/>
    </source>
</evidence>
<name>A0AAU8CYS4_9HYPH</name>
<dbReference type="Gene3D" id="1.10.260.40">
    <property type="entry name" value="lambda repressor-like DNA-binding domains"/>
    <property type="match status" value="1"/>
</dbReference>
<accession>A0AAU8CYS4</accession>
<gene>
    <name evidence="2" type="ORF">ABVK50_11960</name>
</gene>
<dbReference type="PROSITE" id="PS50943">
    <property type="entry name" value="HTH_CROC1"/>
    <property type="match status" value="1"/>
</dbReference>